<accession>A0ABV2THH1</accession>
<evidence type="ECO:0000259" key="2">
    <source>
        <dbReference type="SMART" id="SM01321"/>
    </source>
</evidence>
<reference evidence="3 4" key="1">
    <citation type="submission" date="2024-07" db="EMBL/GenBank/DDBJ databases">
        <title>Uliginosibacterium flavum JJ3220;KACC:17644.</title>
        <authorList>
            <person name="Kim M.K."/>
        </authorList>
    </citation>
    <scope>NUCLEOTIDE SEQUENCE [LARGE SCALE GENOMIC DNA]</scope>
    <source>
        <strain evidence="3 4">KACC:17644</strain>
    </source>
</reference>
<dbReference type="InterPro" id="IPR002686">
    <property type="entry name" value="Transposase_17"/>
</dbReference>
<comment type="caution">
    <text evidence="3">The sequence shown here is derived from an EMBL/GenBank/DDBJ whole genome shotgun (WGS) entry which is preliminary data.</text>
</comment>
<dbReference type="InterPro" id="IPR036515">
    <property type="entry name" value="Transposase_17_sf"/>
</dbReference>
<feature type="region of interest" description="Disordered" evidence="1">
    <location>
        <begin position="203"/>
        <end position="231"/>
    </location>
</feature>
<evidence type="ECO:0000313" key="3">
    <source>
        <dbReference type="EMBL" id="MET7013370.1"/>
    </source>
</evidence>
<dbReference type="RefSeq" id="WP_354599831.1">
    <property type="nucleotide sequence ID" value="NZ_JBEWZI010000003.1"/>
</dbReference>
<protein>
    <submittedName>
        <fullName evidence="3">Transposase</fullName>
    </submittedName>
</protein>
<feature type="compositionally biased region" description="Basic residues" evidence="1">
    <location>
        <begin position="222"/>
        <end position="231"/>
    </location>
</feature>
<keyword evidence="4" id="KW-1185">Reference proteome</keyword>
<evidence type="ECO:0000256" key="1">
    <source>
        <dbReference type="SAM" id="MobiDB-lite"/>
    </source>
</evidence>
<dbReference type="PANTHER" id="PTHR34322">
    <property type="entry name" value="TRANSPOSASE, Y1_TNP DOMAIN-CONTAINING"/>
    <property type="match status" value="1"/>
</dbReference>
<dbReference type="Pfam" id="PF01797">
    <property type="entry name" value="Y1_Tnp"/>
    <property type="match status" value="1"/>
</dbReference>
<dbReference type="SMART" id="SM01321">
    <property type="entry name" value="Y1_Tnp"/>
    <property type="match status" value="1"/>
</dbReference>
<organism evidence="3 4">
    <name type="scientific">Uliginosibacterium flavum</name>
    <dbReference type="NCBI Taxonomy" id="1396831"/>
    <lineage>
        <taxon>Bacteria</taxon>
        <taxon>Pseudomonadati</taxon>
        <taxon>Pseudomonadota</taxon>
        <taxon>Betaproteobacteria</taxon>
        <taxon>Rhodocyclales</taxon>
        <taxon>Zoogloeaceae</taxon>
        <taxon>Uliginosibacterium</taxon>
    </lineage>
</organism>
<dbReference type="Proteomes" id="UP001549691">
    <property type="component" value="Unassembled WGS sequence"/>
</dbReference>
<name>A0ABV2THH1_9RHOO</name>
<dbReference type="Gene3D" id="3.30.70.1290">
    <property type="entry name" value="Transposase IS200-like"/>
    <property type="match status" value="1"/>
</dbReference>
<sequence>MSRLPRLYIPGMPQLIVQRGNNRNPVFTDEGDFQQYRLHLREAAREAGVALHAYVLMPDHAHLLVTAPTEAAAGNLMQRLGRRYVRWFNDRHFRSGTLWEGRYRSTVVEPGEWLLAASRYIELNPVRAGHVADPEHYLWSSCRHHLGLEPDPLISDHALYWGLGNTPFDRQAAYRALLDSGSPPSELDSLRYAAHRGWMLGQAPSSSADAAANRRLAPLPKGRPRKNIAPA</sequence>
<gene>
    <name evidence="3" type="ORF">ABXR19_04160</name>
</gene>
<evidence type="ECO:0000313" key="4">
    <source>
        <dbReference type="Proteomes" id="UP001549691"/>
    </source>
</evidence>
<feature type="domain" description="Transposase IS200-like" evidence="2">
    <location>
        <begin position="9"/>
        <end position="124"/>
    </location>
</feature>
<dbReference type="EMBL" id="JBEWZI010000003">
    <property type="protein sequence ID" value="MET7013370.1"/>
    <property type="molecule type" value="Genomic_DNA"/>
</dbReference>
<dbReference type="SUPFAM" id="SSF143422">
    <property type="entry name" value="Transposase IS200-like"/>
    <property type="match status" value="1"/>
</dbReference>
<proteinExistence type="predicted"/>
<dbReference type="PANTHER" id="PTHR34322:SF2">
    <property type="entry name" value="TRANSPOSASE IS200-LIKE DOMAIN-CONTAINING PROTEIN"/>
    <property type="match status" value="1"/>
</dbReference>